<name>A0A9X7J1C7_9FIRM</name>
<evidence type="ECO:0000259" key="2">
    <source>
        <dbReference type="Pfam" id="PF10543"/>
    </source>
</evidence>
<dbReference type="AlphaFoldDB" id="A0A9X7J1C7"/>
<keyword evidence="1" id="KW-0175">Coiled coil</keyword>
<gene>
    <name evidence="3" type="ORF">MOST_30610</name>
</gene>
<dbReference type="InterPro" id="IPR018873">
    <property type="entry name" value="KilA-N_DNA-bd_domain"/>
</dbReference>
<reference evidence="3 4" key="1">
    <citation type="submission" date="2018-03" db="EMBL/GenBank/DDBJ databases">
        <title>Genome sequence of Moorella stamsii DSM 26217.</title>
        <authorList>
            <person name="Poehlein A."/>
            <person name="Daniel R."/>
        </authorList>
    </citation>
    <scope>NUCLEOTIDE SEQUENCE [LARGE SCALE GENOMIC DNA]</scope>
    <source>
        <strain evidence="4">DSM 26217</strain>
    </source>
</reference>
<evidence type="ECO:0000313" key="4">
    <source>
        <dbReference type="Proteomes" id="UP000239430"/>
    </source>
</evidence>
<dbReference type="EMBL" id="PVXL01000072">
    <property type="protein sequence ID" value="PRR69639.1"/>
    <property type="molecule type" value="Genomic_DNA"/>
</dbReference>
<dbReference type="RefSeq" id="WP_054936983.1">
    <property type="nucleotide sequence ID" value="NZ_PVXL01000072.1"/>
</dbReference>
<evidence type="ECO:0000256" key="1">
    <source>
        <dbReference type="SAM" id="Coils"/>
    </source>
</evidence>
<dbReference type="Proteomes" id="UP000239430">
    <property type="component" value="Unassembled WGS sequence"/>
</dbReference>
<accession>A0A9X7J1C7</accession>
<dbReference type="Pfam" id="PF10543">
    <property type="entry name" value="ORF6N"/>
    <property type="match status" value="1"/>
</dbReference>
<organism evidence="3 4">
    <name type="scientific">Neomoorella stamsii</name>
    <dbReference type="NCBI Taxonomy" id="1266720"/>
    <lineage>
        <taxon>Bacteria</taxon>
        <taxon>Bacillati</taxon>
        <taxon>Bacillota</taxon>
        <taxon>Clostridia</taxon>
        <taxon>Neomoorellales</taxon>
        <taxon>Neomoorellaceae</taxon>
        <taxon>Neomoorella</taxon>
    </lineage>
</organism>
<feature type="coiled-coil region" evidence="1">
    <location>
        <begin position="123"/>
        <end position="150"/>
    </location>
</feature>
<protein>
    <submittedName>
        <fullName evidence="3">ORF6N domain protein</fullName>
    </submittedName>
</protein>
<evidence type="ECO:0000313" key="3">
    <source>
        <dbReference type="EMBL" id="PRR69639.1"/>
    </source>
</evidence>
<feature type="domain" description="KilA-N DNA-binding" evidence="2">
    <location>
        <begin position="18"/>
        <end position="99"/>
    </location>
</feature>
<proteinExistence type="predicted"/>
<comment type="caution">
    <text evidence="3">The sequence shown here is derived from an EMBL/GenBank/DDBJ whole genome shotgun (WGS) entry which is preliminary data.</text>
</comment>
<keyword evidence="4" id="KW-1185">Reference proteome</keyword>
<sequence length="268" mass="30600">MGQVVQLTVAGHQREVIVKEFNGQRVVTFRDIDELHQRPEGTARKRFNDNRKHFIEGEDFFVVPRRELRPEFGLNSKEGNPNIEVILLTESGYLMLVKSFTDDLAWQVQRQLVNVYFRAKGMAKELTEQAKRAEAMLINARTRQEALLRQMAREFKDVLSPESIQLLIAGATELVVGKPLLPKPQIDVTFTATEIAEEAGVSANKVGRVANKYGLKTSEYGMWVLDKSASSDKQVKNFVYNEKGRQKLLELIKAELRLVPMKPEKEEE</sequence>